<keyword evidence="3" id="KW-1185">Reference proteome</keyword>
<dbReference type="RefSeq" id="WP_244822946.1">
    <property type="nucleotide sequence ID" value="NZ_CP112998.1"/>
</dbReference>
<dbReference type="AlphaFoldDB" id="A0A9E8SHZ2"/>
<organism evidence="2 3">
    <name type="scientific">Dyadobacter pollutisoli</name>
    <dbReference type="NCBI Taxonomy" id="2910158"/>
    <lineage>
        <taxon>Bacteria</taxon>
        <taxon>Pseudomonadati</taxon>
        <taxon>Bacteroidota</taxon>
        <taxon>Cytophagia</taxon>
        <taxon>Cytophagales</taxon>
        <taxon>Spirosomataceae</taxon>
        <taxon>Dyadobacter</taxon>
    </lineage>
</organism>
<gene>
    <name evidence="2" type="ORF">ON006_15860</name>
</gene>
<keyword evidence="1" id="KW-1133">Transmembrane helix</keyword>
<keyword evidence="1" id="KW-0472">Membrane</keyword>
<proteinExistence type="predicted"/>
<protein>
    <submittedName>
        <fullName evidence="2">Uncharacterized protein</fullName>
    </submittedName>
</protein>
<keyword evidence="1" id="KW-0812">Transmembrane</keyword>
<reference evidence="2" key="1">
    <citation type="submission" date="2022-11" db="EMBL/GenBank/DDBJ databases">
        <title>Dyadobacter pollutisoli sp. nov., isolated from plastic dumped soil.</title>
        <authorList>
            <person name="Kim J.M."/>
            <person name="Kim K.R."/>
            <person name="Lee J.K."/>
            <person name="Hao L."/>
            <person name="Jeon C.O."/>
        </authorList>
    </citation>
    <scope>NUCLEOTIDE SEQUENCE</scope>
    <source>
        <strain evidence="2">U1</strain>
    </source>
</reference>
<name>A0A9E8SHZ2_9BACT</name>
<evidence type="ECO:0000256" key="1">
    <source>
        <dbReference type="SAM" id="Phobius"/>
    </source>
</evidence>
<evidence type="ECO:0000313" key="3">
    <source>
        <dbReference type="Proteomes" id="UP001164653"/>
    </source>
</evidence>
<dbReference type="EMBL" id="CP112998">
    <property type="protein sequence ID" value="WAC09228.1"/>
    <property type="molecule type" value="Genomic_DNA"/>
</dbReference>
<evidence type="ECO:0000313" key="2">
    <source>
        <dbReference type="EMBL" id="WAC09228.1"/>
    </source>
</evidence>
<feature type="transmembrane region" description="Helical" evidence="1">
    <location>
        <begin position="12"/>
        <end position="34"/>
    </location>
</feature>
<accession>A0A9E8SHZ2</accession>
<dbReference type="Proteomes" id="UP001164653">
    <property type="component" value="Chromosome"/>
</dbReference>
<dbReference type="KEGG" id="dpf:ON006_15860"/>
<sequence>MKTYMLSFLAAKPFLLILTCIYWITALLICWFSFDSMLQYFTHVLAIADIKFEGP</sequence>